<evidence type="ECO:0000313" key="2">
    <source>
        <dbReference type="Proteomes" id="UP000700596"/>
    </source>
</evidence>
<proteinExistence type="predicted"/>
<name>A0A9P9DMR6_9PLEO</name>
<dbReference type="EMBL" id="JAGMWT010000008">
    <property type="protein sequence ID" value="KAH7123540.1"/>
    <property type="molecule type" value="Genomic_DNA"/>
</dbReference>
<feature type="non-terminal residue" evidence="1">
    <location>
        <position position="1"/>
    </location>
</feature>
<dbReference type="OrthoDB" id="4507347at2759"/>
<protein>
    <submittedName>
        <fullName evidence="1">Uncharacterized protein</fullName>
    </submittedName>
</protein>
<keyword evidence="2" id="KW-1185">Reference proteome</keyword>
<comment type="caution">
    <text evidence="1">The sequence shown here is derived from an EMBL/GenBank/DDBJ whole genome shotgun (WGS) entry which is preliminary data.</text>
</comment>
<reference evidence="1" key="1">
    <citation type="journal article" date="2021" name="Nat. Commun.">
        <title>Genetic determinants of endophytism in the Arabidopsis root mycobiome.</title>
        <authorList>
            <person name="Mesny F."/>
            <person name="Miyauchi S."/>
            <person name="Thiergart T."/>
            <person name="Pickel B."/>
            <person name="Atanasova L."/>
            <person name="Karlsson M."/>
            <person name="Huettel B."/>
            <person name="Barry K.W."/>
            <person name="Haridas S."/>
            <person name="Chen C."/>
            <person name="Bauer D."/>
            <person name="Andreopoulos W."/>
            <person name="Pangilinan J."/>
            <person name="LaButti K."/>
            <person name="Riley R."/>
            <person name="Lipzen A."/>
            <person name="Clum A."/>
            <person name="Drula E."/>
            <person name="Henrissat B."/>
            <person name="Kohler A."/>
            <person name="Grigoriev I.V."/>
            <person name="Martin F.M."/>
            <person name="Hacquard S."/>
        </authorList>
    </citation>
    <scope>NUCLEOTIDE SEQUENCE</scope>
    <source>
        <strain evidence="1">MPI-CAGE-CH-0243</strain>
    </source>
</reference>
<dbReference type="AlphaFoldDB" id="A0A9P9DMR6"/>
<organism evidence="1 2">
    <name type="scientific">Dendryphion nanum</name>
    <dbReference type="NCBI Taxonomy" id="256645"/>
    <lineage>
        <taxon>Eukaryota</taxon>
        <taxon>Fungi</taxon>
        <taxon>Dikarya</taxon>
        <taxon>Ascomycota</taxon>
        <taxon>Pezizomycotina</taxon>
        <taxon>Dothideomycetes</taxon>
        <taxon>Pleosporomycetidae</taxon>
        <taxon>Pleosporales</taxon>
        <taxon>Torulaceae</taxon>
        <taxon>Dendryphion</taxon>
    </lineage>
</organism>
<dbReference type="Proteomes" id="UP000700596">
    <property type="component" value="Unassembled WGS sequence"/>
</dbReference>
<evidence type="ECO:0000313" key="1">
    <source>
        <dbReference type="EMBL" id="KAH7123540.1"/>
    </source>
</evidence>
<gene>
    <name evidence="1" type="ORF">B0J11DRAFT_397814</name>
</gene>
<sequence length="212" mass="24707">MTDSALNRLYHSPRNNETEALIRYLFTKPGVNPQNIDMTKVSDVLRGVQRNYRVEKVAGPTDVVIYCDDSRFRKVKGEKQDIFEETRRGTHSKTKRLLKKIKSWLSSLLEDIGDNLALAVTIDPETSWSTRFRRLRVDPQFSTQIQLCPWFVDWIKSKEYIMADDVRKRTKIGRLVVRAAASNIGFTEIDAYALLDKVLLHEMTHGRHVWRQ</sequence>
<accession>A0A9P9DMR6</accession>